<organism evidence="1 2">
    <name type="scientific">Clonorchis sinensis</name>
    <name type="common">Chinese liver fluke</name>
    <dbReference type="NCBI Taxonomy" id="79923"/>
    <lineage>
        <taxon>Eukaryota</taxon>
        <taxon>Metazoa</taxon>
        <taxon>Spiralia</taxon>
        <taxon>Lophotrochozoa</taxon>
        <taxon>Platyhelminthes</taxon>
        <taxon>Trematoda</taxon>
        <taxon>Digenea</taxon>
        <taxon>Opisthorchiida</taxon>
        <taxon>Opisthorchiata</taxon>
        <taxon>Opisthorchiidae</taxon>
        <taxon>Clonorchis</taxon>
    </lineage>
</organism>
<dbReference type="InterPro" id="IPR024964">
    <property type="entry name" value="CTLH/CRA"/>
</dbReference>
<evidence type="ECO:0000313" key="1">
    <source>
        <dbReference type="EMBL" id="KAG5446222.1"/>
    </source>
</evidence>
<dbReference type="InterPro" id="IPR050618">
    <property type="entry name" value="Ubq-SigPath_Reg"/>
</dbReference>
<dbReference type="SMART" id="SM00667">
    <property type="entry name" value="LisH"/>
    <property type="match status" value="1"/>
</dbReference>
<dbReference type="SMART" id="SM00757">
    <property type="entry name" value="CRA"/>
    <property type="match status" value="1"/>
</dbReference>
<gene>
    <name evidence="1" type="ORF">CSKR_112501</name>
</gene>
<dbReference type="PROSITE" id="PS50896">
    <property type="entry name" value="LISH"/>
    <property type="match status" value="1"/>
</dbReference>
<protein>
    <submittedName>
        <fullName evidence="1">Glucose-induced degradation complex subunit</fullName>
    </submittedName>
</protein>
<dbReference type="InterPro" id="IPR006594">
    <property type="entry name" value="LisH"/>
</dbReference>
<keyword evidence="2" id="KW-1185">Reference proteome</keyword>
<dbReference type="STRING" id="79923.H2KNK2"/>
<name>A0A8T1MBE4_CLOSI</name>
<reference evidence="1 2" key="1">
    <citation type="journal article" date="2018" name="Biotechnol. Adv.">
        <title>Improved genomic resources and new bioinformatic workflow for the carcinogenic parasite Clonorchis sinensis: Biotechnological implications.</title>
        <authorList>
            <person name="Wang D."/>
            <person name="Korhonen P.K."/>
            <person name="Gasser R.B."/>
            <person name="Young N.D."/>
        </authorList>
    </citation>
    <scope>NUCLEOTIDE SEQUENCE [LARGE SCALE GENOMIC DNA]</scope>
    <source>
        <strain evidence="1">Cs-k2</strain>
    </source>
</reference>
<evidence type="ECO:0000313" key="2">
    <source>
        <dbReference type="Proteomes" id="UP000286415"/>
    </source>
</evidence>
<sequence>MAADAGDILADLSHLWSSSLGSLAERRVVSIGISEKFDRLMATPQSSTSVRSIDPAVTNKTDSTPAGDVVSAGMPLHSLGSIENQEGLSLTRQEINRLILEYLVVEGYKDAAEKFSRETGICEPLTEMRVSGESLKDRMWIREAVLRRQIEDVIDTVNRLWPELFDKNPFIYFQLRQLQMLELIRNRRLEEALIFAQSYLADPVAKRLSEHPQLLSEMQNTMALLAFDDPSQSIYGRLLGPQHAELVAGALNRAILRHIEASGDDLDGADEGRASTAANLSSYSGSSSTLPRLTKMMAMLLHFKDLAQLELPPELASL</sequence>
<dbReference type="InterPro" id="IPR006595">
    <property type="entry name" value="CTLH_C"/>
</dbReference>
<proteinExistence type="predicted"/>
<dbReference type="SMART" id="SM00668">
    <property type="entry name" value="CTLH"/>
    <property type="match status" value="1"/>
</dbReference>
<dbReference type="PROSITE" id="PS50897">
    <property type="entry name" value="CTLH"/>
    <property type="match status" value="1"/>
</dbReference>
<dbReference type="PANTHER" id="PTHR12864">
    <property type="entry name" value="RAN BINDING PROTEIN 9-RELATED"/>
    <property type="match status" value="1"/>
</dbReference>
<accession>A0A8T1MBE4</accession>
<dbReference type="Pfam" id="PF08513">
    <property type="entry name" value="LisH"/>
    <property type="match status" value="1"/>
</dbReference>
<dbReference type="Pfam" id="PF10607">
    <property type="entry name" value="CTLH"/>
    <property type="match status" value="1"/>
</dbReference>
<dbReference type="EMBL" id="NIRI02000056">
    <property type="protein sequence ID" value="KAG5446222.1"/>
    <property type="molecule type" value="Genomic_DNA"/>
</dbReference>
<dbReference type="InterPro" id="IPR013144">
    <property type="entry name" value="CRA_dom"/>
</dbReference>
<reference evidence="1 2" key="2">
    <citation type="journal article" date="2021" name="Genomics">
        <title>High-quality reference genome for Clonorchis sinensis.</title>
        <authorList>
            <person name="Young N.D."/>
            <person name="Stroehlein A.J."/>
            <person name="Kinkar L."/>
            <person name="Wang T."/>
            <person name="Sohn W.M."/>
            <person name="Chang B.C.H."/>
            <person name="Kaur P."/>
            <person name="Weisz D."/>
            <person name="Dudchenko O."/>
            <person name="Aiden E.L."/>
            <person name="Korhonen P.K."/>
            <person name="Gasser R.B."/>
        </authorList>
    </citation>
    <scope>NUCLEOTIDE SEQUENCE [LARGE SCALE GENOMIC DNA]</scope>
    <source>
        <strain evidence="1">Cs-k2</strain>
    </source>
</reference>
<dbReference type="OrthoDB" id="2415936at2759"/>
<comment type="caution">
    <text evidence="1">The sequence shown here is derived from an EMBL/GenBank/DDBJ whole genome shotgun (WGS) entry which is preliminary data.</text>
</comment>
<dbReference type="Proteomes" id="UP000286415">
    <property type="component" value="Unassembled WGS sequence"/>
</dbReference>